<keyword evidence="2" id="KW-1185">Reference proteome</keyword>
<sequence length="152" mass="17420">MKKLLSSFFREWFLINGSRNHQDTIFITSTDNATGRTIMIEENEYNVWVYLLRSDKGGIDFKGFLCTVINPKKNDASIQEKPVADTLLPSSIVNSFGYIKNIRKKHISIHWQPDYVSVLVKNKVYLIMDIVSKVSYSKGLAEDCEYGKCLEG</sequence>
<dbReference type="OrthoDB" id="1434831at2"/>
<evidence type="ECO:0000313" key="2">
    <source>
        <dbReference type="Proteomes" id="UP000184432"/>
    </source>
</evidence>
<accession>A0A1M6D3C7</accession>
<reference evidence="2" key="1">
    <citation type="submission" date="2016-11" db="EMBL/GenBank/DDBJ databases">
        <authorList>
            <person name="Varghese N."/>
            <person name="Submissions S."/>
        </authorList>
    </citation>
    <scope>NUCLEOTIDE SEQUENCE [LARGE SCALE GENOMIC DNA]</scope>
    <source>
        <strain evidence="2">DSM 22623</strain>
    </source>
</reference>
<dbReference type="RefSeq" id="WP_073315184.1">
    <property type="nucleotide sequence ID" value="NZ_FQYP01000002.1"/>
</dbReference>
<dbReference type="EMBL" id="FQYP01000002">
    <property type="protein sequence ID" value="SHI67782.1"/>
    <property type="molecule type" value="Genomic_DNA"/>
</dbReference>
<protein>
    <submittedName>
        <fullName evidence="1">Uncharacterized protein</fullName>
    </submittedName>
</protein>
<gene>
    <name evidence="1" type="ORF">SAMN04488508_102418</name>
</gene>
<dbReference type="Proteomes" id="UP000184432">
    <property type="component" value="Unassembled WGS sequence"/>
</dbReference>
<evidence type="ECO:0000313" key="1">
    <source>
        <dbReference type="EMBL" id="SHI67782.1"/>
    </source>
</evidence>
<proteinExistence type="predicted"/>
<dbReference type="AlphaFoldDB" id="A0A1M6D3C7"/>
<name>A0A1M6D3C7_9FLAO</name>
<organism evidence="1 2">
    <name type="scientific">Aquimarina spongiae</name>
    <dbReference type="NCBI Taxonomy" id="570521"/>
    <lineage>
        <taxon>Bacteria</taxon>
        <taxon>Pseudomonadati</taxon>
        <taxon>Bacteroidota</taxon>
        <taxon>Flavobacteriia</taxon>
        <taxon>Flavobacteriales</taxon>
        <taxon>Flavobacteriaceae</taxon>
        <taxon>Aquimarina</taxon>
    </lineage>
</organism>